<dbReference type="RefSeq" id="WP_071864374.1">
    <property type="nucleotide sequence ID" value="NZ_JBHLVQ010000007.1"/>
</dbReference>
<reference evidence="2 3" key="1">
    <citation type="submission" date="2014-12" db="EMBL/GenBank/DDBJ databases">
        <title>Draft genome sequences of 29 type strains of Enterococci.</title>
        <authorList>
            <person name="Zhong Z."/>
            <person name="Sun Z."/>
            <person name="Liu W."/>
            <person name="Zhang W."/>
            <person name="Zhang H."/>
        </authorList>
    </citation>
    <scope>NUCLEOTIDE SEQUENCE [LARGE SCALE GENOMIC DNA]</scope>
    <source>
        <strain evidence="2 3">DSM 21207</strain>
    </source>
</reference>
<dbReference type="EMBL" id="JXKG01000005">
    <property type="protein sequence ID" value="OJG15708.1"/>
    <property type="molecule type" value="Genomic_DNA"/>
</dbReference>
<evidence type="ECO:0000313" key="2">
    <source>
        <dbReference type="EMBL" id="OJG15708.1"/>
    </source>
</evidence>
<feature type="transmembrane region" description="Helical" evidence="1">
    <location>
        <begin position="7"/>
        <end position="31"/>
    </location>
</feature>
<feature type="transmembrane region" description="Helical" evidence="1">
    <location>
        <begin position="37"/>
        <end position="56"/>
    </location>
</feature>
<sequence>MENNSMLMRILMVIGFLFVAGIVLNIVLGIAGSLLALAFRFGIPLLIAIALVRWLTGASAKHNQRRYY</sequence>
<dbReference type="AlphaFoldDB" id="A0A1L8R7J2"/>
<protein>
    <submittedName>
        <fullName evidence="2">Uncharacterized protein</fullName>
    </submittedName>
</protein>
<keyword evidence="1" id="KW-1133">Transmembrane helix</keyword>
<evidence type="ECO:0000313" key="3">
    <source>
        <dbReference type="Proteomes" id="UP000182835"/>
    </source>
</evidence>
<organism evidence="2 3">
    <name type="scientific">Enterococcus canintestini</name>
    <dbReference type="NCBI Taxonomy" id="317010"/>
    <lineage>
        <taxon>Bacteria</taxon>
        <taxon>Bacillati</taxon>
        <taxon>Bacillota</taxon>
        <taxon>Bacilli</taxon>
        <taxon>Lactobacillales</taxon>
        <taxon>Enterococcaceae</taxon>
        <taxon>Enterococcus</taxon>
    </lineage>
</organism>
<proteinExistence type="predicted"/>
<dbReference type="OrthoDB" id="2192298at2"/>
<accession>A0A1L8R7J2</accession>
<gene>
    <name evidence="2" type="ORF">RU96_GL002013</name>
</gene>
<dbReference type="Proteomes" id="UP000182835">
    <property type="component" value="Unassembled WGS sequence"/>
</dbReference>
<name>A0A1L8R7J2_9ENTE</name>
<keyword evidence="1" id="KW-0472">Membrane</keyword>
<evidence type="ECO:0000256" key="1">
    <source>
        <dbReference type="SAM" id="Phobius"/>
    </source>
</evidence>
<keyword evidence="1" id="KW-0812">Transmembrane</keyword>
<comment type="caution">
    <text evidence="2">The sequence shown here is derived from an EMBL/GenBank/DDBJ whole genome shotgun (WGS) entry which is preliminary data.</text>
</comment>